<keyword evidence="1" id="KW-0812">Transmembrane</keyword>
<evidence type="ECO:0000313" key="3">
    <source>
        <dbReference type="Proteomes" id="UP000199064"/>
    </source>
</evidence>
<evidence type="ECO:0000313" key="2">
    <source>
        <dbReference type="EMBL" id="SEB53650.1"/>
    </source>
</evidence>
<dbReference type="Proteomes" id="UP000199064">
    <property type="component" value="Unassembled WGS sequence"/>
</dbReference>
<dbReference type="AlphaFoldDB" id="A0A1H4K547"/>
<dbReference type="EMBL" id="FNSL01000001">
    <property type="protein sequence ID" value="SEB53650.1"/>
    <property type="molecule type" value="Genomic_DNA"/>
</dbReference>
<sequence>MPETERKTTPEEARQGRRGFPVLMVLVCGLLLAAVVWWGVEVYGLMLDDQQAIELPAAQDDPTG</sequence>
<keyword evidence="3" id="KW-1185">Reference proteome</keyword>
<organism evidence="2 3">
    <name type="scientific">Nitratireductor aquibiodomus</name>
    <dbReference type="NCBI Taxonomy" id="204799"/>
    <lineage>
        <taxon>Bacteria</taxon>
        <taxon>Pseudomonadati</taxon>
        <taxon>Pseudomonadota</taxon>
        <taxon>Alphaproteobacteria</taxon>
        <taxon>Hyphomicrobiales</taxon>
        <taxon>Phyllobacteriaceae</taxon>
        <taxon>Nitratireductor</taxon>
    </lineage>
</organism>
<accession>A0A1H4K547</accession>
<name>A0A1H4K547_9HYPH</name>
<reference evidence="3" key="1">
    <citation type="submission" date="2016-10" db="EMBL/GenBank/DDBJ databases">
        <authorList>
            <person name="Varghese N."/>
            <person name="Submissions S."/>
        </authorList>
    </citation>
    <scope>NUCLEOTIDE SEQUENCE [LARGE SCALE GENOMIC DNA]</scope>
    <source>
        <strain evidence="3">ES.061</strain>
    </source>
</reference>
<keyword evidence="1" id="KW-0472">Membrane</keyword>
<feature type="transmembrane region" description="Helical" evidence="1">
    <location>
        <begin position="20"/>
        <end position="40"/>
    </location>
</feature>
<keyword evidence="1" id="KW-1133">Transmembrane helix</keyword>
<proteinExistence type="predicted"/>
<protein>
    <submittedName>
        <fullName evidence="2">Uncharacterized protein</fullName>
    </submittedName>
</protein>
<evidence type="ECO:0000256" key="1">
    <source>
        <dbReference type="SAM" id="Phobius"/>
    </source>
</evidence>
<gene>
    <name evidence="2" type="ORF">SAMN05216452_1970</name>
</gene>
<dbReference type="RefSeq" id="WP_007010243.1">
    <property type="nucleotide sequence ID" value="NZ_FNSL01000001.1"/>
</dbReference>